<evidence type="ECO:0000313" key="2">
    <source>
        <dbReference type="EMBL" id="QMS98214.1"/>
    </source>
</evidence>
<accession>A0A7D7LQ31</accession>
<reference evidence="2" key="1">
    <citation type="submission" date="2020-07" db="EMBL/GenBank/DDBJ databases">
        <title>Chryseobacterium sp. CX-624.</title>
        <authorList>
            <person name="Yang C."/>
        </authorList>
    </citation>
    <scope>NUCLEOTIDE SEQUENCE</scope>
    <source>
        <strain evidence="2">CX-624</strain>
    </source>
</reference>
<dbReference type="SUPFAM" id="SSF47413">
    <property type="entry name" value="lambda repressor-like DNA-binding domains"/>
    <property type="match status" value="1"/>
</dbReference>
<reference evidence="4" key="3">
    <citation type="submission" date="2020-07" db="EMBL/GenBank/DDBJ databases">
        <title>Flavobacterium sp. xlx-214.</title>
        <authorList>
            <person name="Yang C."/>
        </authorList>
    </citation>
    <scope>NUCLEOTIDE SEQUENCE [LARGE SCALE GENOMIC DNA]</scope>
    <source>
        <strain evidence="4">CX-624</strain>
    </source>
</reference>
<dbReference type="EMBL" id="JACEUX010000001">
    <property type="protein sequence ID" value="MBA5246419.1"/>
    <property type="molecule type" value="Genomic_DNA"/>
</dbReference>
<evidence type="ECO:0000313" key="3">
    <source>
        <dbReference type="Proteomes" id="UP000515349"/>
    </source>
</evidence>
<evidence type="ECO:0000313" key="4">
    <source>
        <dbReference type="Proteomes" id="UP000539710"/>
    </source>
</evidence>
<keyword evidence="4" id="KW-1185">Reference proteome</keyword>
<dbReference type="GO" id="GO:0003677">
    <property type="term" value="F:DNA binding"/>
    <property type="evidence" value="ECO:0007669"/>
    <property type="project" value="InterPro"/>
</dbReference>
<dbReference type="Proteomes" id="UP000539710">
    <property type="component" value="Unassembled WGS sequence"/>
</dbReference>
<dbReference type="KEGG" id="cbau:H1R16_11000"/>
<dbReference type="AlphaFoldDB" id="A0A7D7LQ31"/>
<reference evidence="1" key="4">
    <citation type="submission" date="2020-07" db="EMBL/GenBank/DDBJ databases">
        <authorList>
            <person name="Yang C."/>
        </authorList>
    </citation>
    <scope>NUCLEOTIDE SEQUENCE</scope>
    <source>
        <strain evidence="1">Cx-624</strain>
    </source>
</reference>
<gene>
    <name evidence="2" type="ORF">H1R16_11000</name>
    <name evidence="1" type="ORF">H2507_04465</name>
</gene>
<name>A0A7D7LQ31_9FLAO</name>
<evidence type="ECO:0000313" key="1">
    <source>
        <dbReference type="EMBL" id="MBA5246419.1"/>
    </source>
</evidence>
<proteinExistence type="predicted"/>
<dbReference type="InterPro" id="IPR032580">
    <property type="entry name" value="SatD"/>
</dbReference>
<dbReference type="Pfam" id="PF16264">
    <property type="entry name" value="SatD"/>
    <property type="match status" value="1"/>
</dbReference>
<dbReference type="RefSeq" id="WP_181886500.1">
    <property type="nucleotide sequence ID" value="NZ_CP059472.1"/>
</dbReference>
<reference evidence="3" key="2">
    <citation type="submission" date="2020-07" db="EMBL/GenBank/DDBJ databases">
        <title>Chryseobacterium sp.cx-624.</title>
        <authorList>
            <person name="Yang C."/>
        </authorList>
    </citation>
    <scope>NUCLEOTIDE SEQUENCE [LARGE SCALE GENOMIC DNA]</scope>
    <source>
        <strain evidence="3">cx-624</strain>
    </source>
</reference>
<dbReference type="EMBL" id="CP059472">
    <property type="protein sequence ID" value="QMS98214.1"/>
    <property type="molecule type" value="Genomic_DNA"/>
</dbReference>
<dbReference type="Proteomes" id="UP000515349">
    <property type="component" value="Chromosome"/>
</dbReference>
<organism evidence="2 3">
    <name type="scientific">Marnyiella aurantia</name>
    <dbReference type="NCBI Taxonomy" id="2758037"/>
    <lineage>
        <taxon>Bacteria</taxon>
        <taxon>Pseudomonadati</taxon>
        <taxon>Bacteroidota</taxon>
        <taxon>Flavobacteriia</taxon>
        <taxon>Flavobacteriales</taxon>
        <taxon>Weeksellaceae</taxon>
        <taxon>Marnyiella</taxon>
    </lineage>
</organism>
<dbReference type="Gene3D" id="1.10.10.60">
    <property type="entry name" value="Homeodomain-like"/>
    <property type="match status" value="1"/>
</dbReference>
<dbReference type="InterPro" id="IPR010982">
    <property type="entry name" value="Lambda_DNA-bd_dom_sf"/>
</dbReference>
<sequence>MKAVITGDIIKSQSIPSETWHHALRGVFGQENSENWEIYRGDEFQLLLHNAADSFSKAIEIKSRIKSIPGLDVRLSIGIGNQDFQAPKVTQSTGSAFVHSGRTFEKIKAEKITLSIASDFPDFDEVMNITFKWMNSSLDSWSVVSAAIVQIFIKDNNLNQEEVAQQLNVSQSSVSQRLKRANYDLIMQTDRIFRKRISELKA</sequence>
<protein>
    <submittedName>
        <fullName evidence="2">Winged helix-turn-helix transcriptional regulator</fullName>
    </submittedName>
</protein>